<name>A0A8J2J5F5_9HEXA</name>
<dbReference type="GO" id="GO:0005739">
    <property type="term" value="C:mitochondrion"/>
    <property type="evidence" value="ECO:0007669"/>
    <property type="project" value="UniProtKB-SubCell"/>
</dbReference>
<dbReference type="AlphaFoldDB" id="A0A8J2J5F5"/>
<accession>A0A8J2J5F5</accession>
<evidence type="ECO:0000256" key="6">
    <source>
        <dbReference type="SAM" id="MobiDB-lite"/>
    </source>
</evidence>
<feature type="compositionally biased region" description="Basic and acidic residues" evidence="6">
    <location>
        <begin position="1"/>
        <end position="20"/>
    </location>
</feature>
<reference evidence="7" key="1">
    <citation type="submission" date="2021-06" db="EMBL/GenBank/DDBJ databases">
        <authorList>
            <person name="Hodson N. C."/>
            <person name="Mongue J. A."/>
            <person name="Jaron S. K."/>
        </authorList>
    </citation>
    <scope>NUCLEOTIDE SEQUENCE</scope>
</reference>
<comment type="function">
    <text evidence="4">Required for normal mitochondrial ribosome function and mitochondrial translation. May play a role in ribosome biogenesis by preventing premature association of the 28S and 39S ribosomal subunits. Interacts with mitochondrial ribosomal protein uL14m (MRPL14), probably blocking formation of intersubunit bridge B8, preventing association of the 28S and 39S ribosomal subunits. Addition to isolated mitochondrial ribosomal subunits partially inhibits translation, probably by interfering with the association of the 28S and 39S ribosomal subunits and the formation of functional ribosomes. May also participate in the assembly and/or regulation of the stability of the large subunit of the mitochondrial ribosome. May function as a ribosomal silencing factor.</text>
</comment>
<evidence type="ECO:0000256" key="4">
    <source>
        <dbReference type="ARBA" id="ARBA00053669"/>
    </source>
</evidence>
<dbReference type="InterPro" id="IPR004394">
    <property type="entry name" value="Iojap/RsfS/C7orf30"/>
</dbReference>
<dbReference type="PANTHER" id="PTHR21043">
    <property type="entry name" value="IOJAP SUPERFAMILY ORTHOLOG"/>
    <property type="match status" value="1"/>
</dbReference>
<comment type="subcellular location">
    <subcellularLocation>
        <location evidence="1">Mitochondrion</location>
    </subcellularLocation>
</comment>
<evidence type="ECO:0000256" key="3">
    <source>
        <dbReference type="ARBA" id="ARBA00023128"/>
    </source>
</evidence>
<dbReference type="EMBL" id="CAJVCH010014549">
    <property type="protein sequence ID" value="CAG7678295.1"/>
    <property type="molecule type" value="Genomic_DNA"/>
</dbReference>
<evidence type="ECO:0000256" key="5">
    <source>
        <dbReference type="ARBA" id="ARBA00073331"/>
    </source>
</evidence>
<comment type="similarity">
    <text evidence="2">Belongs to the Iojap/RsfS family.</text>
</comment>
<dbReference type="Proteomes" id="UP000708208">
    <property type="component" value="Unassembled WGS sequence"/>
</dbReference>
<dbReference type="Pfam" id="PF02410">
    <property type="entry name" value="RsfS"/>
    <property type="match status" value="1"/>
</dbReference>
<dbReference type="GO" id="GO:0043023">
    <property type="term" value="F:ribosomal large subunit binding"/>
    <property type="evidence" value="ECO:0007669"/>
    <property type="project" value="TreeGrafter"/>
</dbReference>
<protein>
    <recommendedName>
        <fullName evidence="5">Mitochondrial assembly of ribosomal large subunit protein 1</fullName>
    </recommendedName>
</protein>
<dbReference type="OrthoDB" id="21330at2759"/>
<keyword evidence="8" id="KW-1185">Reference proteome</keyword>
<evidence type="ECO:0000256" key="1">
    <source>
        <dbReference type="ARBA" id="ARBA00004173"/>
    </source>
</evidence>
<dbReference type="NCBIfam" id="TIGR00090">
    <property type="entry name" value="rsfS_iojap_ybeB"/>
    <property type="match status" value="1"/>
</dbReference>
<dbReference type="GO" id="GO:0017148">
    <property type="term" value="P:negative regulation of translation"/>
    <property type="evidence" value="ECO:0007669"/>
    <property type="project" value="TreeGrafter"/>
</dbReference>
<dbReference type="HAMAP" id="MF_01477">
    <property type="entry name" value="Iojap_RsfS"/>
    <property type="match status" value="1"/>
</dbReference>
<proteinExistence type="inferred from homology"/>
<keyword evidence="3" id="KW-0496">Mitochondrion</keyword>
<evidence type="ECO:0000256" key="2">
    <source>
        <dbReference type="ARBA" id="ARBA00010574"/>
    </source>
</evidence>
<evidence type="ECO:0000313" key="8">
    <source>
        <dbReference type="Proteomes" id="UP000708208"/>
    </source>
</evidence>
<feature type="region of interest" description="Disordered" evidence="6">
    <location>
        <begin position="1"/>
        <end position="21"/>
    </location>
</feature>
<dbReference type="PANTHER" id="PTHR21043:SF0">
    <property type="entry name" value="MITOCHONDRIAL ASSEMBLY OF RIBOSOMAL LARGE SUBUNIT PROTEIN 1"/>
    <property type="match status" value="1"/>
</dbReference>
<gene>
    <name evidence="7" type="ORF">AFUS01_LOCUS2541</name>
</gene>
<organism evidence="7 8">
    <name type="scientific">Allacma fusca</name>
    <dbReference type="NCBI Taxonomy" id="39272"/>
    <lineage>
        <taxon>Eukaryota</taxon>
        <taxon>Metazoa</taxon>
        <taxon>Ecdysozoa</taxon>
        <taxon>Arthropoda</taxon>
        <taxon>Hexapoda</taxon>
        <taxon>Collembola</taxon>
        <taxon>Symphypleona</taxon>
        <taxon>Sminthuridae</taxon>
        <taxon>Allacma</taxon>
    </lineage>
</organism>
<evidence type="ECO:0000313" key="7">
    <source>
        <dbReference type="EMBL" id="CAG7678295.1"/>
    </source>
</evidence>
<sequence length="207" mass="24383">MLEEKNKPKDSMGLKSRTEESVIDETANIPQSIAERYSPFEDRRRVIRDVIEEQWDPQTEVDERPETILYERGKTGVFDLQELVDLLEEERAYDICVIKIPKQYEYADYMTIVSVRSSKHMFALATFVRKRFKSKKLKDTDILPRIEGNKDSKDWIAIDLGNIILHIFNPDFREAVDLETLWTVGPQYDDLCNRKDSDIVELLNMFQ</sequence>
<dbReference type="FunFam" id="3.30.460.10:FF:000018">
    <property type="entry name" value="Mitochondrial assembly of ribosomal large subunit 1"/>
    <property type="match status" value="1"/>
</dbReference>
<comment type="caution">
    <text evidence="7">The sequence shown here is derived from an EMBL/GenBank/DDBJ whole genome shotgun (WGS) entry which is preliminary data.</text>
</comment>
<dbReference type="GO" id="GO:0090071">
    <property type="term" value="P:negative regulation of ribosome biogenesis"/>
    <property type="evidence" value="ECO:0007669"/>
    <property type="project" value="TreeGrafter"/>
</dbReference>